<dbReference type="PANTHER" id="PTHR30290">
    <property type="entry name" value="PERIPLASMIC BINDING COMPONENT OF ABC TRANSPORTER"/>
    <property type="match status" value="1"/>
</dbReference>
<comment type="caution">
    <text evidence="5">The sequence shown here is derived from an EMBL/GenBank/DDBJ whole genome shotgun (WGS) entry which is preliminary data.</text>
</comment>
<evidence type="ECO:0000256" key="1">
    <source>
        <dbReference type="ARBA" id="ARBA00004418"/>
    </source>
</evidence>
<evidence type="ECO:0000313" key="5">
    <source>
        <dbReference type="EMBL" id="MBC9205255.1"/>
    </source>
</evidence>
<evidence type="ECO:0000256" key="2">
    <source>
        <dbReference type="ARBA" id="ARBA00005695"/>
    </source>
</evidence>
<dbReference type="Gene3D" id="3.10.105.10">
    <property type="entry name" value="Dipeptide-binding Protein, Domain 3"/>
    <property type="match status" value="1"/>
</dbReference>
<dbReference type="InterPro" id="IPR039424">
    <property type="entry name" value="SBP_5"/>
</dbReference>
<protein>
    <submittedName>
        <fullName evidence="5">ABC transporter substrate-binding protein</fullName>
    </submittedName>
</protein>
<dbReference type="SUPFAM" id="SSF53850">
    <property type="entry name" value="Periplasmic binding protein-like II"/>
    <property type="match status" value="1"/>
</dbReference>
<evidence type="ECO:0000256" key="3">
    <source>
        <dbReference type="ARBA" id="ARBA00022729"/>
    </source>
</evidence>
<evidence type="ECO:0000259" key="4">
    <source>
        <dbReference type="Pfam" id="PF00496"/>
    </source>
</evidence>
<dbReference type="RefSeq" id="WP_187782438.1">
    <property type="nucleotide sequence ID" value="NZ_JACTVA010000001.1"/>
</dbReference>
<gene>
    <name evidence="5" type="ORF">IBL26_00290</name>
</gene>
<dbReference type="CDD" id="cd08502">
    <property type="entry name" value="PBP2_NikA_DppA_OppA_like_16"/>
    <property type="match status" value="1"/>
</dbReference>
<feature type="domain" description="Solute-binding protein family 5" evidence="4">
    <location>
        <begin position="71"/>
        <end position="414"/>
    </location>
</feature>
<dbReference type="Gene3D" id="3.40.190.10">
    <property type="entry name" value="Periplasmic binding protein-like II"/>
    <property type="match status" value="1"/>
</dbReference>
<organism evidence="5 6">
    <name type="scientific">Teichococcus aerophilus</name>
    <dbReference type="NCBI Taxonomy" id="1224513"/>
    <lineage>
        <taxon>Bacteria</taxon>
        <taxon>Pseudomonadati</taxon>
        <taxon>Pseudomonadota</taxon>
        <taxon>Alphaproteobacteria</taxon>
        <taxon>Acetobacterales</taxon>
        <taxon>Roseomonadaceae</taxon>
        <taxon>Roseomonas</taxon>
    </lineage>
</organism>
<keyword evidence="6" id="KW-1185">Reference proteome</keyword>
<dbReference type="Proteomes" id="UP000626026">
    <property type="component" value="Unassembled WGS sequence"/>
</dbReference>
<proteinExistence type="inferred from homology"/>
<evidence type="ECO:0000313" key="6">
    <source>
        <dbReference type="Proteomes" id="UP000626026"/>
    </source>
</evidence>
<sequence length="528" mass="59139">MQRRHFLAGAAAAGAVLERPALAQSERQRVLRFVPYTDLAIFDPIWTTADIVRDHGYMVYDTLFGMDSDFKPQPQLAEGFVYEQDNRVCTITLRTGPIFHDGAPVRAQDCVASLKRWMAVAPMGQTLNALTDELSALDDRRIRFRLKRAFPLLIQVLAQVSAPVPFIMPERVAQTDPSKQITDLTGSGPFRFKQDEFQLGNISVYEKFAGYKPANGAASLTAGAKQVHFDRVEWRRIPDASTAAAAMQTNEVDWYSDPPAEILELLRRNRNVDISRMELLPLVCVMRLNWLHAPFNNKKMRQALLPAINQADFVMAATGTDESNFRIGTGFFPPGSPMASDAGLEPLMGPRDIDKARRLIKEAGYNNEAVRLLGPTDTVATAAMAQVTADLFPRLGFNFEPTLLDSASVTQRRRSMEPVEKGGWSVTNWSFPGLWFENPGTHILLRGNGRDAWFGWPDVPKLEELRNAWLGATTLEDQKRLAREMQVVGMDELPCIPLGAIYKSTALQKSLQDRVAGFPIFWSIRRRS</sequence>
<dbReference type="PANTHER" id="PTHR30290:SF38">
    <property type="entry name" value="D,D-DIPEPTIDE-BINDING PERIPLASMIC PROTEIN DDPA-RELATED"/>
    <property type="match status" value="1"/>
</dbReference>
<reference evidence="5 6" key="1">
    <citation type="journal article" date="2013" name="Int. J. Syst. Evol. Microbiol.">
        <title>Roseomonas aerophila sp. nov., isolated from air.</title>
        <authorList>
            <person name="Kim S.J."/>
            <person name="Weon H.Y."/>
            <person name="Ahn J.H."/>
            <person name="Hong S.B."/>
            <person name="Seok S.J."/>
            <person name="Whang K.S."/>
            <person name="Kwon S.W."/>
        </authorList>
    </citation>
    <scope>NUCLEOTIDE SEQUENCE [LARGE SCALE GENOMIC DNA]</scope>
    <source>
        <strain evidence="5 6">NBRC 108923</strain>
    </source>
</reference>
<name>A0ABR7RGN2_9PROT</name>
<keyword evidence="3" id="KW-0732">Signal</keyword>
<accession>A0ABR7RGN2</accession>
<dbReference type="InterPro" id="IPR000914">
    <property type="entry name" value="SBP_5_dom"/>
</dbReference>
<comment type="similarity">
    <text evidence="2">Belongs to the bacterial solute-binding protein 5 family.</text>
</comment>
<dbReference type="EMBL" id="JACTVA010000001">
    <property type="protein sequence ID" value="MBC9205255.1"/>
    <property type="molecule type" value="Genomic_DNA"/>
</dbReference>
<comment type="subcellular location">
    <subcellularLocation>
        <location evidence="1">Periplasm</location>
    </subcellularLocation>
</comment>
<dbReference type="Pfam" id="PF00496">
    <property type="entry name" value="SBP_bac_5"/>
    <property type="match status" value="1"/>
</dbReference>